<evidence type="ECO:0000313" key="4">
    <source>
        <dbReference type="Proteomes" id="UP001432360"/>
    </source>
</evidence>
<feature type="region of interest" description="Disordered" evidence="1">
    <location>
        <begin position="45"/>
        <end position="96"/>
    </location>
</feature>
<feature type="signal peptide" evidence="2">
    <location>
        <begin position="1"/>
        <end position="29"/>
    </location>
</feature>
<dbReference type="RefSeq" id="WP_331373914.1">
    <property type="nucleotide sequence ID" value="NZ_CP133148.1"/>
</dbReference>
<feature type="compositionally biased region" description="Basic and acidic residues" evidence="1">
    <location>
        <begin position="45"/>
        <end position="65"/>
    </location>
</feature>
<evidence type="ECO:0000256" key="1">
    <source>
        <dbReference type="SAM" id="MobiDB-lite"/>
    </source>
</evidence>
<proteinExistence type="predicted"/>
<evidence type="ECO:0000313" key="3">
    <source>
        <dbReference type="EMBL" id="WVT04760.1"/>
    </source>
</evidence>
<feature type="chain" id="PRO_5046291359" description="Transmembrane protein" evidence="2">
    <location>
        <begin position="30"/>
        <end position="96"/>
    </location>
</feature>
<protein>
    <recommendedName>
        <fullName evidence="5">Transmembrane protein</fullName>
    </recommendedName>
</protein>
<accession>A0ABZ2BB54</accession>
<organism evidence="3 4">
    <name type="scientific">Sinorhizobium chiapasense</name>
    <dbReference type="NCBI Taxonomy" id="501572"/>
    <lineage>
        <taxon>Bacteria</taxon>
        <taxon>Pseudomonadati</taxon>
        <taxon>Pseudomonadota</taxon>
        <taxon>Alphaproteobacteria</taxon>
        <taxon>Hyphomicrobiales</taxon>
        <taxon>Rhizobiaceae</taxon>
        <taxon>Sinorhizobium/Ensifer group</taxon>
        <taxon>Sinorhizobium</taxon>
    </lineage>
</organism>
<feature type="compositionally biased region" description="Low complexity" evidence="1">
    <location>
        <begin position="68"/>
        <end position="79"/>
    </location>
</feature>
<keyword evidence="4" id="KW-1185">Reference proteome</keyword>
<dbReference type="Proteomes" id="UP001432360">
    <property type="component" value="Chromosome"/>
</dbReference>
<reference evidence="3" key="1">
    <citation type="submission" date="2023-08" db="EMBL/GenBank/DDBJ databases">
        <title>Complete genome sequence of Sinorhizobium chiapanecum ITTG S70 isolated from Acaciella angustissima nodules in Chiapas-Mexico.</title>
        <authorList>
            <person name="Rincon-Rosales R."/>
            <person name="Rogel M.A."/>
            <person name="Rincon-Medina C.I."/>
            <person name="Guerrero G."/>
            <person name="Manzano-Gomez L.A."/>
            <person name="Lopez-Lopez A."/>
            <person name="Rincon Molina F.A."/>
            <person name="Martinez-Romero E."/>
        </authorList>
    </citation>
    <scope>NUCLEOTIDE SEQUENCE</scope>
    <source>
        <strain evidence="3">ITTG S70</strain>
    </source>
</reference>
<evidence type="ECO:0008006" key="5">
    <source>
        <dbReference type="Google" id="ProtNLM"/>
    </source>
</evidence>
<dbReference type="EMBL" id="CP133148">
    <property type="protein sequence ID" value="WVT04760.1"/>
    <property type="molecule type" value="Genomic_DNA"/>
</dbReference>
<sequence length="96" mass="9782">MIMKNAIHTALAAALVATALLGGASAAFAGGSYYEGVSDKPLFTDRAPKAREASGDVVRGRDGSLDRTSTGSVSSYGSTPAYISGGEGEYYQGISR</sequence>
<evidence type="ECO:0000256" key="2">
    <source>
        <dbReference type="SAM" id="SignalP"/>
    </source>
</evidence>
<name>A0ABZ2BB54_9HYPH</name>
<gene>
    <name evidence="3" type="ORF">RB548_04930</name>
</gene>
<keyword evidence="2" id="KW-0732">Signal</keyword>